<dbReference type="GO" id="GO:0046336">
    <property type="term" value="P:ethanolamine catabolic process"/>
    <property type="evidence" value="ECO:0007669"/>
    <property type="project" value="UniProtKB-UniRule"/>
</dbReference>
<name>A0A8J3MEW5_9RHOB</name>
<comment type="subcellular location">
    <subcellularLocation>
        <location evidence="5">Bacterial microcompartment</location>
    </subcellularLocation>
</comment>
<dbReference type="GO" id="GO:0031419">
    <property type="term" value="F:cobalamin binding"/>
    <property type="evidence" value="ECO:0007669"/>
    <property type="project" value="UniProtKB-UniRule"/>
</dbReference>
<evidence type="ECO:0000256" key="2">
    <source>
        <dbReference type="ARBA" id="ARBA00023239"/>
    </source>
</evidence>
<reference evidence="6" key="1">
    <citation type="journal article" date="2014" name="Int. J. Syst. Evol. Microbiol.">
        <title>Complete genome sequence of Corynebacterium casei LMG S-19264T (=DSM 44701T), isolated from a smear-ripened cheese.</title>
        <authorList>
            <consortium name="US DOE Joint Genome Institute (JGI-PGF)"/>
            <person name="Walter F."/>
            <person name="Albersmeier A."/>
            <person name="Kalinowski J."/>
            <person name="Ruckert C."/>
        </authorList>
    </citation>
    <scope>NUCLEOTIDE SEQUENCE</scope>
    <source>
        <strain evidence="6">CGMCC 1.7081</strain>
    </source>
</reference>
<dbReference type="EC" id="4.3.1.7" evidence="5"/>
<dbReference type="PANTHER" id="PTHR39330:SF1">
    <property type="entry name" value="ETHANOLAMINE AMMONIA-LYASE SMALL SUBUNIT"/>
    <property type="match status" value="1"/>
</dbReference>
<dbReference type="Pfam" id="PF05985">
    <property type="entry name" value="EutC"/>
    <property type="match status" value="1"/>
</dbReference>
<keyword evidence="4 5" id="KW-1283">Bacterial microcompartment</keyword>
<comment type="pathway">
    <text evidence="5">Amine and polyamine degradation; ethanolamine degradation.</text>
</comment>
<dbReference type="HAMAP" id="MF_00601">
    <property type="entry name" value="EutC"/>
    <property type="match status" value="1"/>
</dbReference>
<comment type="subunit">
    <text evidence="5">The basic unit is a heterodimer which dimerizes to form tetramers. The heterotetramers trimerize; 6 large subunits form a core ring with 6 small subunits projecting outwards.</text>
</comment>
<dbReference type="InterPro" id="IPR042255">
    <property type="entry name" value="EutC_N"/>
</dbReference>
<dbReference type="InterPro" id="IPR042251">
    <property type="entry name" value="EutC_C"/>
</dbReference>
<keyword evidence="2 5" id="KW-0456">Lyase</keyword>
<reference evidence="6" key="2">
    <citation type="submission" date="2020-09" db="EMBL/GenBank/DDBJ databases">
        <authorList>
            <person name="Sun Q."/>
            <person name="Zhou Y."/>
        </authorList>
    </citation>
    <scope>NUCLEOTIDE SEQUENCE</scope>
    <source>
        <strain evidence="6">CGMCC 1.7081</strain>
    </source>
</reference>
<evidence type="ECO:0000256" key="3">
    <source>
        <dbReference type="ARBA" id="ARBA00023285"/>
    </source>
</evidence>
<comment type="similarity">
    <text evidence="5">Belongs to the EutC family.</text>
</comment>
<dbReference type="UniPathway" id="UPA00560"/>
<dbReference type="InterPro" id="IPR009246">
    <property type="entry name" value="EutC"/>
</dbReference>
<keyword evidence="7" id="KW-1185">Reference proteome</keyword>
<evidence type="ECO:0000313" key="7">
    <source>
        <dbReference type="Proteomes" id="UP000611500"/>
    </source>
</evidence>
<dbReference type="Gene3D" id="1.10.30.40">
    <property type="entry name" value="Ethanolamine ammonia-lyase light chain (EutC), N-terminal domain"/>
    <property type="match status" value="1"/>
</dbReference>
<organism evidence="6 7">
    <name type="scientific">Pseudodonghicola xiamenensis</name>
    <dbReference type="NCBI Taxonomy" id="337702"/>
    <lineage>
        <taxon>Bacteria</taxon>
        <taxon>Pseudomonadati</taxon>
        <taxon>Pseudomonadota</taxon>
        <taxon>Alphaproteobacteria</taxon>
        <taxon>Rhodobacterales</taxon>
        <taxon>Paracoccaceae</taxon>
        <taxon>Pseudodonghicola</taxon>
    </lineage>
</organism>
<dbReference type="RefSeq" id="WP_028094635.1">
    <property type="nucleotide sequence ID" value="NZ_BNAP01000024.1"/>
</dbReference>
<comment type="function">
    <text evidence="5">Catalyzes the deamination of various vicinal amino-alcohols to oxo compounds. Allows this organism to utilize ethanolamine as the sole source of nitrogen and carbon in the presence of external vitamin B12.</text>
</comment>
<dbReference type="GO" id="GO:0031471">
    <property type="term" value="C:ethanolamine degradation polyhedral organelle"/>
    <property type="evidence" value="ECO:0007669"/>
    <property type="project" value="UniProtKB-UniRule"/>
</dbReference>
<dbReference type="GO" id="GO:0009350">
    <property type="term" value="C:ethanolamine ammonia-lyase complex"/>
    <property type="evidence" value="ECO:0007669"/>
    <property type="project" value="UniProtKB-UniRule"/>
</dbReference>
<dbReference type="PIRSF" id="PIRSF018982">
    <property type="entry name" value="EutC"/>
    <property type="match status" value="1"/>
</dbReference>
<comment type="caution">
    <text evidence="6">The sequence shown here is derived from an EMBL/GenBank/DDBJ whole genome shotgun (WGS) entry which is preliminary data.</text>
</comment>
<feature type="binding site" evidence="5">
    <location>
        <position position="212"/>
    </location>
    <ligand>
        <name>adenosylcob(III)alamin</name>
        <dbReference type="ChEBI" id="CHEBI:18408"/>
    </ligand>
</feature>
<evidence type="ECO:0000256" key="5">
    <source>
        <dbReference type="HAMAP-Rule" id="MF_00601"/>
    </source>
</evidence>
<dbReference type="NCBIfam" id="NF003971">
    <property type="entry name" value="PRK05465.1"/>
    <property type="match status" value="1"/>
</dbReference>
<comment type="cofactor">
    <cofactor evidence="5">
        <name>adenosylcob(III)alamin</name>
        <dbReference type="ChEBI" id="CHEBI:18408"/>
    </cofactor>
    <text evidence="5">Binds between the large and small subunits.</text>
</comment>
<evidence type="ECO:0000256" key="4">
    <source>
        <dbReference type="ARBA" id="ARBA00024446"/>
    </source>
</evidence>
<dbReference type="PANTHER" id="PTHR39330">
    <property type="entry name" value="ETHANOLAMINE AMMONIA-LYASE LIGHT CHAIN"/>
    <property type="match status" value="1"/>
</dbReference>
<dbReference type="AlphaFoldDB" id="A0A8J3MEW5"/>
<dbReference type="EMBL" id="BNAP01000024">
    <property type="protein sequence ID" value="GHG99546.1"/>
    <property type="molecule type" value="Genomic_DNA"/>
</dbReference>
<comment type="catalytic activity">
    <reaction evidence="5">
        <text>ethanolamine = acetaldehyde + NH4(+)</text>
        <dbReference type="Rhea" id="RHEA:15313"/>
        <dbReference type="ChEBI" id="CHEBI:15343"/>
        <dbReference type="ChEBI" id="CHEBI:28938"/>
        <dbReference type="ChEBI" id="CHEBI:57603"/>
        <dbReference type="EC" id="4.3.1.7"/>
    </reaction>
</comment>
<feature type="binding site" evidence="5">
    <location>
        <position position="183"/>
    </location>
    <ligand>
        <name>adenosylcob(III)alamin</name>
        <dbReference type="ChEBI" id="CHEBI:18408"/>
    </ligand>
</feature>
<proteinExistence type="inferred from homology"/>
<keyword evidence="3 5" id="KW-0170">Cobalt</keyword>
<keyword evidence="1 5" id="KW-0846">Cobalamin</keyword>
<accession>A0A8J3MEW5</accession>
<dbReference type="GO" id="GO:0006520">
    <property type="term" value="P:amino acid metabolic process"/>
    <property type="evidence" value="ECO:0007669"/>
    <property type="project" value="InterPro"/>
</dbReference>
<evidence type="ECO:0000313" key="6">
    <source>
        <dbReference type="EMBL" id="GHG99546.1"/>
    </source>
</evidence>
<sequence length="264" mass="27996">MSKTELPDDRSADQWAGLRRLTPARIALGRAGVSVTTARHLDFQIAHAQARTAVHSALDVDRLRQDLGTEGQDALQVCSQAPDRATYLQRPDLGRLLAPRTYEMLQSHRPDHQPDVAIVLADGLSALATQTSAPPFLAALWPLIRAAGLSPAPLVIATQARVAIGDEIAQALGARMALVLIGERPGLSAADSLGLYLTWAPRVGSTDADRNCISNIRPGGLGADDAAHRAIYLLREAARLKLSGVDLKDRTETIAAPPAPGALS</sequence>
<dbReference type="Gene3D" id="3.40.50.11240">
    <property type="entry name" value="Ethanolamine ammonia-lyase light chain (EutC)"/>
    <property type="match status" value="1"/>
</dbReference>
<dbReference type="Proteomes" id="UP000611500">
    <property type="component" value="Unassembled WGS sequence"/>
</dbReference>
<dbReference type="GO" id="GO:0008851">
    <property type="term" value="F:ethanolamine ammonia-lyase activity"/>
    <property type="evidence" value="ECO:0007669"/>
    <property type="project" value="UniProtKB-UniRule"/>
</dbReference>
<protein>
    <recommendedName>
        <fullName evidence="5">Ethanolamine ammonia-lyase small subunit</fullName>
        <shortName evidence="5">EAL small subunit</shortName>
        <ecNumber evidence="5">4.3.1.7</ecNumber>
    </recommendedName>
</protein>
<feature type="binding site" evidence="5">
    <location>
        <position position="162"/>
    </location>
    <ligand>
        <name>adenosylcob(III)alamin</name>
        <dbReference type="ChEBI" id="CHEBI:18408"/>
    </ligand>
</feature>
<evidence type="ECO:0000256" key="1">
    <source>
        <dbReference type="ARBA" id="ARBA00022628"/>
    </source>
</evidence>
<gene>
    <name evidence="5 6" type="primary">eutC</name>
    <name evidence="6" type="ORF">GCM10010961_35490</name>
</gene>